<keyword evidence="2" id="KW-0378">Hydrolase</keyword>
<dbReference type="Proteomes" id="UP000295518">
    <property type="component" value="Unassembled WGS sequence"/>
</dbReference>
<evidence type="ECO:0000259" key="1">
    <source>
        <dbReference type="Pfam" id="PF25888"/>
    </source>
</evidence>
<gene>
    <name evidence="2" type="ORF">EI74_0559</name>
</gene>
<keyword evidence="2" id="KW-0067">ATP-binding</keyword>
<dbReference type="AlphaFoldDB" id="A0A4V3C304"/>
<proteinExistence type="predicted"/>
<dbReference type="GO" id="GO:0004386">
    <property type="term" value="F:helicase activity"/>
    <property type="evidence" value="ECO:0007669"/>
    <property type="project" value="UniProtKB-KW"/>
</dbReference>
<keyword evidence="2" id="KW-0347">Helicase</keyword>
<name>A0A4V3C304_9MOLU</name>
<feature type="domain" description="Replicative helicase loading/DNA remodeling protein DnaB N-terminal winged helix" evidence="1">
    <location>
        <begin position="5"/>
        <end position="191"/>
    </location>
</feature>
<dbReference type="OrthoDB" id="395744at2"/>
<organism evidence="2 3">
    <name type="scientific">Mycoplasma testudineum</name>
    <dbReference type="NCBI Taxonomy" id="244584"/>
    <lineage>
        <taxon>Bacteria</taxon>
        <taxon>Bacillati</taxon>
        <taxon>Mycoplasmatota</taxon>
        <taxon>Mollicutes</taxon>
        <taxon>Mycoplasmataceae</taxon>
        <taxon>Mycoplasma</taxon>
    </lineage>
</organism>
<evidence type="ECO:0000313" key="3">
    <source>
        <dbReference type="Proteomes" id="UP000295518"/>
    </source>
</evidence>
<dbReference type="InterPro" id="IPR058660">
    <property type="entry name" value="WHD_DnaB"/>
</dbReference>
<accession>A0A4V3C304</accession>
<dbReference type="Pfam" id="PF25888">
    <property type="entry name" value="WHD_DnaB"/>
    <property type="match status" value="1"/>
</dbReference>
<protein>
    <submittedName>
        <fullName evidence="2">Replicative DNA helicase loader DnaB</fullName>
    </submittedName>
</protein>
<reference evidence="2 3" key="1">
    <citation type="submission" date="2019-03" db="EMBL/GenBank/DDBJ databases">
        <title>Genomic Encyclopedia of Archaeal and Bacterial Type Strains, Phase II (KMG-II): from individual species to whole genera.</title>
        <authorList>
            <person name="Goeker M."/>
        </authorList>
    </citation>
    <scope>NUCLEOTIDE SEQUENCE [LARGE SCALE GENOMIC DNA]</scope>
    <source>
        <strain evidence="2 3">ATCC 700618</strain>
    </source>
</reference>
<keyword evidence="3" id="KW-1185">Reference proteome</keyword>
<sequence>MDFDKFLLIKTEFLPTERHLYLRSLYAPIIGIKSVFLYEIFSDLLVQGQNIAQSFAQICDLYSFTFEELRIAKEYLEAIGLISTFKSEDQSSYKIQLLPVKTPAEFFENKVFCQLLVEKLGQKNVDQIGSKFHIETFLDHSYKRETKSFFEIFQIKASKLNKSVDNISLQSKTYNDVYEAVEELDSLSFYKFLINKEPSSEIKKVVAKWKSLISEKIINLVFHYSYKKVNGIKQHYVDRILRDTHENGRSNFAELKNFFELILNGNSLKRDPERTATFVIQPKNSPSQIEEFTFDEPVNQIADISTLDGLIKKLENDKKMIKR</sequence>
<dbReference type="EMBL" id="SNWN01000012">
    <property type="protein sequence ID" value="TDO19919.1"/>
    <property type="molecule type" value="Genomic_DNA"/>
</dbReference>
<comment type="caution">
    <text evidence="2">The sequence shown here is derived from an EMBL/GenBank/DDBJ whole genome shotgun (WGS) entry which is preliminary data.</text>
</comment>
<dbReference type="RefSeq" id="WP_094254720.1">
    <property type="nucleotide sequence ID" value="NZ_NNCE01000004.1"/>
</dbReference>
<keyword evidence="2" id="KW-0547">Nucleotide-binding</keyword>
<evidence type="ECO:0000313" key="2">
    <source>
        <dbReference type="EMBL" id="TDO19919.1"/>
    </source>
</evidence>